<dbReference type="SUPFAM" id="SSF48452">
    <property type="entry name" value="TPR-like"/>
    <property type="match status" value="2"/>
</dbReference>
<evidence type="ECO:0000259" key="4">
    <source>
        <dbReference type="Pfam" id="PF13525"/>
    </source>
</evidence>
<keyword evidence="6" id="KW-1185">Reference proteome</keyword>
<keyword evidence="1" id="KW-0732">Signal</keyword>
<dbReference type="Proteomes" id="UP001500067">
    <property type="component" value="Unassembled WGS sequence"/>
</dbReference>
<sequence>MGIASCSGFEKIRKSSDVNQKLTKANEYYEKKDYGHANILYKELMPIMKSTRNYEALFYKYSYTYYYMKDYVMASYYFKDFVEYFPTSANAEECEFMSAVCLFKFAPKYSLDQSNTVKAADALRNYILKYPSSTRVEEARKYINESQEKLERKQADAAKLYYNIGQYQAAMVTYKAIMRNFPETKNADEYLYMIMRAMYKYARMSVQDKQEERYASALSAYRELKDTYPGSKYLPEAEKIYTETDNNIKKLRNEHK</sequence>
<dbReference type="NCBIfam" id="TIGR03302">
    <property type="entry name" value="OM_YfiO"/>
    <property type="match status" value="1"/>
</dbReference>
<protein>
    <submittedName>
        <fullName evidence="5">Outer membrane protein assembly factor BamD</fullName>
    </submittedName>
</protein>
<dbReference type="Gene3D" id="1.25.40.10">
    <property type="entry name" value="Tetratricopeptide repeat domain"/>
    <property type="match status" value="1"/>
</dbReference>
<reference evidence="6" key="1">
    <citation type="journal article" date="2019" name="Int. J. Syst. Evol. Microbiol.">
        <title>The Global Catalogue of Microorganisms (GCM) 10K type strain sequencing project: providing services to taxonomists for standard genome sequencing and annotation.</title>
        <authorList>
            <consortium name="The Broad Institute Genomics Platform"/>
            <consortium name="The Broad Institute Genome Sequencing Center for Infectious Disease"/>
            <person name="Wu L."/>
            <person name="Ma J."/>
        </authorList>
    </citation>
    <scope>NUCLEOTIDE SEQUENCE [LARGE SCALE GENOMIC DNA]</scope>
    <source>
        <strain evidence="6">JCM 32105</strain>
    </source>
</reference>
<gene>
    <name evidence="5" type="primary">bamD</name>
    <name evidence="5" type="ORF">GCM10023093_11880</name>
</gene>
<accession>A0ABP8N968</accession>
<evidence type="ECO:0000256" key="2">
    <source>
        <dbReference type="ARBA" id="ARBA00023136"/>
    </source>
</evidence>
<name>A0ABP8N968_9BACT</name>
<keyword evidence="2" id="KW-0472">Membrane</keyword>
<evidence type="ECO:0000313" key="5">
    <source>
        <dbReference type="EMBL" id="GAA4463434.1"/>
    </source>
</evidence>
<evidence type="ECO:0000256" key="3">
    <source>
        <dbReference type="ARBA" id="ARBA00023237"/>
    </source>
</evidence>
<comment type="caution">
    <text evidence="5">The sequence shown here is derived from an EMBL/GenBank/DDBJ whole genome shotgun (WGS) entry which is preliminary data.</text>
</comment>
<evidence type="ECO:0000313" key="6">
    <source>
        <dbReference type="Proteomes" id="UP001500067"/>
    </source>
</evidence>
<organism evidence="5 6">
    <name type="scientific">Nemorincola caseinilytica</name>
    <dbReference type="NCBI Taxonomy" id="2054315"/>
    <lineage>
        <taxon>Bacteria</taxon>
        <taxon>Pseudomonadati</taxon>
        <taxon>Bacteroidota</taxon>
        <taxon>Chitinophagia</taxon>
        <taxon>Chitinophagales</taxon>
        <taxon>Chitinophagaceae</taxon>
        <taxon>Nemorincola</taxon>
    </lineage>
</organism>
<evidence type="ECO:0000256" key="1">
    <source>
        <dbReference type="ARBA" id="ARBA00022729"/>
    </source>
</evidence>
<dbReference type="InterPro" id="IPR011990">
    <property type="entry name" value="TPR-like_helical_dom_sf"/>
</dbReference>
<dbReference type="EMBL" id="BAABFA010000008">
    <property type="protein sequence ID" value="GAA4463434.1"/>
    <property type="molecule type" value="Genomic_DNA"/>
</dbReference>
<dbReference type="InterPro" id="IPR017689">
    <property type="entry name" value="BamD"/>
</dbReference>
<keyword evidence="3" id="KW-0998">Cell outer membrane</keyword>
<proteinExistence type="predicted"/>
<dbReference type="InterPro" id="IPR039565">
    <property type="entry name" value="BamD-like"/>
</dbReference>
<dbReference type="Pfam" id="PF13525">
    <property type="entry name" value="YfiO"/>
    <property type="match status" value="1"/>
</dbReference>
<feature type="domain" description="Outer membrane lipoprotein BamD-like" evidence="4">
    <location>
        <begin position="18"/>
        <end position="207"/>
    </location>
</feature>